<dbReference type="InterPro" id="IPR016160">
    <property type="entry name" value="Ald_DH_CS_CYS"/>
</dbReference>
<dbReference type="FunFam" id="3.40.309.10:FF:000005">
    <property type="entry name" value="1-pyrroline-5-carboxylate dehydrogenase 1"/>
    <property type="match status" value="1"/>
</dbReference>
<organism evidence="22 23">
    <name type="scientific">Microtus ochrogaster</name>
    <name type="common">Prairie vole</name>
    <dbReference type="NCBI Taxonomy" id="79684"/>
    <lineage>
        <taxon>Eukaryota</taxon>
        <taxon>Metazoa</taxon>
        <taxon>Chordata</taxon>
        <taxon>Craniata</taxon>
        <taxon>Vertebrata</taxon>
        <taxon>Euteleostomi</taxon>
        <taxon>Mammalia</taxon>
        <taxon>Eutheria</taxon>
        <taxon>Euarchontoglires</taxon>
        <taxon>Glires</taxon>
        <taxon>Rodentia</taxon>
        <taxon>Myomorpha</taxon>
        <taxon>Muroidea</taxon>
        <taxon>Cricetidae</taxon>
        <taxon>Arvicolinae</taxon>
        <taxon>Microtus</taxon>
    </lineage>
</organism>
<evidence type="ECO:0000256" key="10">
    <source>
        <dbReference type="ARBA" id="ARBA00023054"/>
    </source>
</evidence>
<dbReference type="Proteomes" id="UP000710432">
    <property type="component" value="Unassembled WGS sequence"/>
</dbReference>
<feature type="region of interest" description="Disordered" evidence="20">
    <location>
        <begin position="258"/>
        <end position="283"/>
    </location>
</feature>
<feature type="domain" description="IF rod" evidence="21">
    <location>
        <begin position="1"/>
        <end position="264"/>
    </location>
</feature>
<evidence type="ECO:0000256" key="8">
    <source>
        <dbReference type="ARBA" id="ARBA00023002"/>
    </source>
</evidence>
<comment type="function">
    <text evidence="16">Irreversible conversion of delta-1-pyrroline-5-carboxylate (P5C), derived either from proline or ornithine, to glutamate. This is a necessary step in the pathway interconnecting the urea and tricarboxylic acid cycles. The preferred substrate is glutamic gamma-semialdehyde, other substrates include succinic, glutaric and adipic semialdehydes.</text>
</comment>
<evidence type="ECO:0000256" key="19">
    <source>
        <dbReference type="SAM" id="Coils"/>
    </source>
</evidence>
<dbReference type="InterPro" id="IPR029510">
    <property type="entry name" value="Ald_DH_CS_GLU"/>
</dbReference>
<feature type="compositionally biased region" description="Low complexity" evidence="20">
    <location>
        <begin position="265"/>
        <end position="277"/>
    </location>
</feature>
<dbReference type="FunFam" id="3.40.605.10:FF:000006">
    <property type="entry name" value="1-pyrroline-5-carboxylate dehydrogenase"/>
    <property type="match status" value="1"/>
</dbReference>
<dbReference type="GO" id="GO:0005759">
    <property type="term" value="C:mitochondrial matrix"/>
    <property type="evidence" value="ECO:0007669"/>
    <property type="project" value="UniProtKB-SubCell"/>
</dbReference>
<dbReference type="InterPro" id="IPR005931">
    <property type="entry name" value="P5CDH/ALDH4A1"/>
</dbReference>
<evidence type="ECO:0000256" key="20">
    <source>
        <dbReference type="SAM" id="MobiDB-lite"/>
    </source>
</evidence>
<dbReference type="EMBL" id="JAATJU010025600">
    <property type="protein sequence ID" value="KAH0503033.1"/>
    <property type="molecule type" value="Genomic_DNA"/>
</dbReference>
<keyword evidence="7" id="KW-0809">Transit peptide</keyword>
<evidence type="ECO:0000256" key="3">
    <source>
        <dbReference type="ARBA" id="ARBA00009986"/>
    </source>
</evidence>
<dbReference type="PROSITE" id="PS51842">
    <property type="entry name" value="IF_ROD_2"/>
    <property type="match status" value="1"/>
</dbReference>
<evidence type="ECO:0000313" key="22">
    <source>
        <dbReference type="EMBL" id="KAH0503033.1"/>
    </source>
</evidence>
<dbReference type="CDD" id="cd07123">
    <property type="entry name" value="ALDH_F4-17_P5CDH"/>
    <property type="match status" value="1"/>
</dbReference>
<keyword evidence="9" id="KW-0520">NAD</keyword>
<dbReference type="Gene3D" id="3.40.605.10">
    <property type="entry name" value="Aldehyde Dehydrogenase, Chain A, domain 1"/>
    <property type="match status" value="1"/>
</dbReference>
<dbReference type="PROSITE" id="PS00070">
    <property type="entry name" value="ALDEHYDE_DEHYDR_CYS"/>
    <property type="match status" value="1"/>
</dbReference>
<evidence type="ECO:0000256" key="7">
    <source>
        <dbReference type="ARBA" id="ARBA00022946"/>
    </source>
</evidence>
<dbReference type="UniPathway" id="UPA00261">
    <property type="reaction ID" value="UER00374"/>
</dbReference>
<dbReference type="GO" id="GO:0005882">
    <property type="term" value="C:intermediate filament"/>
    <property type="evidence" value="ECO:0007669"/>
    <property type="project" value="UniProtKB-KW"/>
</dbReference>
<dbReference type="SUPFAM" id="SSF64593">
    <property type="entry name" value="Intermediate filament protein, coiled coil region"/>
    <property type="match status" value="1"/>
</dbReference>
<dbReference type="SUPFAM" id="SSF53720">
    <property type="entry name" value="ALDH-like"/>
    <property type="match status" value="1"/>
</dbReference>
<comment type="pathway">
    <text evidence="2">Amino-acid degradation; L-proline degradation into L-glutamate; L-glutamate from L-proline: step 2/2.</text>
</comment>
<protein>
    <recommendedName>
        <fullName evidence="5">Delta-1-pyrroline-5-carboxylate dehydrogenase, mitochondrial</fullName>
        <ecNumber evidence="4">1.2.1.88</ecNumber>
    </recommendedName>
    <alternativeName>
        <fullName evidence="13">Aldehyde dehydrogenase family 4 member A1</fullName>
    </alternativeName>
    <alternativeName>
        <fullName evidence="14">L-glutamate gamma-semialdehyde dehydrogenase</fullName>
    </alternativeName>
</protein>
<dbReference type="PANTHER" id="PTHR14516:SF3">
    <property type="entry name" value="DELTA-1-PYRROLINE-5-CARBOXYLATE DEHYDROGENASE, MITOCHONDRIAL"/>
    <property type="match status" value="1"/>
</dbReference>
<evidence type="ECO:0000256" key="15">
    <source>
        <dbReference type="ARBA" id="ARBA00048142"/>
    </source>
</evidence>
<dbReference type="NCBIfam" id="TIGR01236">
    <property type="entry name" value="D1pyr5carbox1"/>
    <property type="match status" value="1"/>
</dbReference>
<dbReference type="InterPro" id="IPR039008">
    <property type="entry name" value="IF_rod_dom"/>
</dbReference>
<comment type="similarity">
    <text evidence="3 18">Belongs to the aldehyde dehydrogenase family.</text>
</comment>
<gene>
    <name evidence="22" type="ORF">LTLLF_187565</name>
</gene>
<evidence type="ECO:0000256" key="18">
    <source>
        <dbReference type="RuleBase" id="RU003345"/>
    </source>
</evidence>
<evidence type="ECO:0000256" key="12">
    <source>
        <dbReference type="ARBA" id="ARBA00023128"/>
    </source>
</evidence>
<dbReference type="GO" id="GO:0010133">
    <property type="term" value="P:L-proline catabolic process to L-glutamate"/>
    <property type="evidence" value="ECO:0007669"/>
    <property type="project" value="UniProtKB-UniPathway"/>
</dbReference>
<keyword evidence="6" id="KW-0403">Intermediate filament</keyword>
<dbReference type="Gene3D" id="1.20.5.170">
    <property type="match status" value="1"/>
</dbReference>
<dbReference type="InterPro" id="IPR016161">
    <property type="entry name" value="Ald_DH/histidinol_DH"/>
</dbReference>
<dbReference type="InterPro" id="IPR016162">
    <property type="entry name" value="Ald_DH_N"/>
</dbReference>
<evidence type="ECO:0000256" key="13">
    <source>
        <dbReference type="ARBA" id="ARBA00029864"/>
    </source>
</evidence>
<comment type="subcellular location">
    <subcellularLocation>
        <location evidence="1">Mitochondrion matrix</location>
    </subcellularLocation>
</comment>
<name>A0A8J6KMF4_MICOH</name>
<dbReference type="PANTHER" id="PTHR14516">
    <property type="entry name" value="1-PYRROLINE-5-CARBOXYLATE DEHYDROGENASE FAMILY MEMBER"/>
    <property type="match status" value="1"/>
</dbReference>
<reference evidence="22" key="1">
    <citation type="submission" date="2020-03" db="EMBL/GenBank/DDBJ databases">
        <title>Studies in the Genomics of Life Span.</title>
        <authorList>
            <person name="Glass D."/>
        </authorList>
    </citation>
    <scope>NUCLEOTIDE SEQUENCE</scope>
    <source>
        <strain evidence="22">LTLLF</strain>
        <tissue evidence="22">Muscle</tissue>
    </source>
</reference>
<evidence type="ECO:0000256" key="11">
    <source>
        <dbReference type="ARBA" id="ARBA00023062"/>
    </source>
</evidence>
<feature type="coiled-coil region" evidence="19">
    <location>
        <begin position="10"/>
        <end position="51"/>
    </location>
</feature>
<evidence type="ECO:0000259" key="21">
    <source>
        <dbReference type="PROSITE" id="PS51842"/>
    </source>
</evidence>
<keyword evidence="11" id="KW-0642">Proline metabolism</keyword>
<dbReference type="Pfam" id="PF00171">
    <property type="entry name" value="Aldedh"/>
    <property type="match status" value="1"/>
</dbReference>
<dbReference type="Pfam" id="PF00038">
    <property type="entry name" value="Filament"/>
    <property type="match status" value="1"/>
</dbReference>
<evidence type="ECO:0000256" key="14">
    <source>
        <dbReference type="ARBA" id="ARBA00032259"/>
    </source>
</evidence>
<dbReference type="InterPro" id="IPR015590">
    <property type="entry name" value="Aldehyde_DH_dom"/>
</dbReference>
<evidence type="ECO:0000256" key="5">
    <source>
        <dbReference type="ARBA" id="ARBA00014421"/>
    </source>
</evidence>
<dbReference type="AlphaFoldDB" id="A0A8J6KMF4"/>
<feature type="active site" evidence="17">
    <location>
        <position position="629"/>
    </location>
</feature>
<keyword evidence="8 18" id="KW-0560">Oxidoreductase</keyword>
<evidence type="ECO:0000256" key="6">
    <source>
        <dbReference type="ARBA" id="ARBA00022754"/>
    </source>
</evidence>
<dbReference type="EC" id="1.2.1.88" evidence="4"/>
<dbReference type="InterPro" id="IPR016163">
    <property type="entry name" value="Ald_DH_C"/>
</dbReference>
<comment type="catalytic activity">
    <reaction evidence="15">
        <text>L-glutamate 5-semialdehyde + NAD(+) + H2O = L-glutamate + NADH + 2 H(+)</text>
        <dbReference type="Rhea" id="RHEA:30235"/>
        <dbReference type="ChEBI" id="CHEBI:15377"/>
        <dbReference type="ChEBI" id="CHEBI:15378"/>
        <dbReference type="ChEBI" id="CHEBI:29985"/>
        <dbReference type="ChEBI" id="CHEBI:57540"/>
        <dbReference type="ChEBI" id="CHEBI:57945"/>
        <dbReference type="ChEBI" id="CHEBI:58066"/>
        <dbReference type="EC" id="1.2.1.88"/>
    </reaction>
</comment>
<evidence type="ECO:0000256" key="2">
    <source>
        <dbReference type="ARBA" id="ARBA00004786"/>
    </source>
</evidence>
<evidence type="ECO:0000256" key="17">
    <source>
        <dbReference type="PROSITE-ProRule" id="PRU10007"/>
    </source>
</evidence>
<comment type="caution">
    <text evidence="22">The sequence shown here is derived from an EMBL/GenBank/DDBJ whole genome shotgun (WGS) entry which is preliminary data.</text>
</comment>
<evidence type="ECO:0000256" key="16">
    <source>
        <dbReference type="ARBA" id="ARBA00056285"/>
    </source>
</evidence>
<evidence type="ECO:0000256" key="9">
    <source>
        <dbReference type="ARBA" id="ARBA00023027"/>
    </source>
</evidence>
<accession>A0A8J6KMF4</accession>
<dbReference type="Gene3D" id="3.40.309.10">
    <property type="entry name" value="Aldehyde Dehydrogenase, Chain A, domain 2"/>
    <property type="match status" value="1"/>
</dbReference>
<keyword evidence="12" id="KW-0496">Mitochondrion</keyword>
<evidence type="ECO:0000256" key="1">
    <source>
        <dbReference type="ARBA" id="ARBA00004305"/>
    </source>
</evidence>
<dbReference type="PROSITE" id="PS00687">
    <property type="entry name" value="ALDEHYDE_DEHYDR_GLU"/>
    <property type="match status" value="1"/>
</dbReference>
<evidence type="ECO:0000256" key="4">
    <source>
        <dbReference type="ARBA" id="ARBA00012884"/>
    </source>
</evidence>
<sequence length="877" mass="98068">MRWEEELSKRMDLQTMVDTLQEAAQEAEAIQEEMNEKIERLKAELVVFKGLMSDPMTDLDTKIQEKAMKVDMDICRRIDITAKLCDVAQQRNSEDVSKIFQVVPKKKDRKVASDDDIAEQDGEVNRFSDEEVGSMNITDEMKRVFNQLRETFDFDDDCDSLTWEENEDTLLLWEDFTNCNPTIDLQGEQEENLGNLIHETESFFKTRDKEYQETIGQIELELATAKSDMNRHLHEYMEMCSMKRGLDVQMETCRRLIKGSADRNSPSPSSVASSDSGSTDEIQDDLEREADVEPMSNLAGRTRSFPQTHGTFRLHSKLFVPVLSRAMLSHVWRSAGLRWKHTSSLKVANEPILAFTQGSPERDALQKALKNLKGQTEAIPCVVGDEEVWTSDVQYQLSPFNHGHKVAKFCYADKALLNKAIEAALAARKEWDLKPVADRAQIFLKAADMLSGPRRAEVLAKTMVGQGKTVIQAEIDAAAELIDFFRFNAKFAVELEGEQPISVPPSTNHVVYRGLEGFVAAISPFNFTAIGGNLAGAPALMGNVVLWKPSDTAMLASYAVYRVLREAGLPPNIIQFVPADGPTFGDTITSSEHLCGINFTGSVPTFKHLWRQVAQNLDRFRTFPRLAGECGGKNFHFVHSSADVDSVVSGTVRSAFEYGGQKCSACSRLYVPQSLWPQIKGRLLEEHSRIKVGDPAEDFGTFFSAVIDAKAFARIKKWLEHARSSPSLSVLAGGQCNESVGYYVEPCIIESKDPQEPIMKEEIFGPVLTVYVYPDEKYRETLELVDSTTSYGLTGAVFAQDNFSAGCVVDGSVIHPCATLFTLPARVPTTCQEPVCLPFSGTNDKPGGPHYILRWTSPQVIKETHKPLGDWRYSYMQ</sequence>
<keyword evidence="10 19" id="KW-0175">Coiled coil</keyword>
<proteinExistence type="inferred from homology"/>
<dbReference type="GO" id="GO:0003842">
    <property type="term" value="F:L-glutamate gamma-semialdehyde dehydrogenase activity"/>
    <property type="evidence" value="ECO:0007669"/>
    <property type="project" value="UniProtKB-EC"/>
</dbReference>
<evidence type="ECO:0000313" key="23">
    <source>
        <dbReference type="Proteomes" id="UP000710432"/>
    </source>
</evidence>